<feature type="compositionally biased region" description="Polar residues" evidence="1">
    <location>
        <begin position="829"/>
        <end position="840"/>
    </location>
</feature>
<feature type="compositionally biased region" description="Polar residues" evidence="1">
    <location>
        <begin position="1427"/>
        <end position="1438"/>
    </location>
</feature>
<sequence length="1752" mass="191717">MTTISSSQNNTITQVVESEVRETQSEVQMAERKPGPISQLATYVRNVSHDASGEPVNPIKIPDVIASGIHEKTRESSKTGKPPFNGAEIGDLVDVLSAETPKWPFLDATSFWLVGRVLIFGECCPAQYEGMYNLYAMLQVFPKKPPEGRRAFKASVGQKIIYPAISQFLRSNGHPLLRRWTGLLVAELLEAPQNYQFMRAILTKKPELLQRVGGIIVEGNDIILKLVAGRVISELVTHGSKDILKKALPDDGFDMPLKEIDAELPIGSGSEWDAEFTQYASKIEIWRQDNGLTLPVGFYALNLKIDGVLLGREGNLICDVHEMLSIRIPGTSDHPPRWVDIGIENIEATITTKAGMNQENQSLSVLTILLKDFLEQGYFFRMDMKPENRIQAVALLLYSDEEPLVREDILKTRDSRRKKLLQQRGINNYATAWDEEKATPAGLWVGMEGEISFTEAELLLSQRREKIEKDIRSPGRCSPESKGDKQKESYHADFEQASVIEEETQFNELFAAQVDDMDLYEISEGATALQKETPKPSEEKIRRTFTQFTKQLDEITPPDLTGKVHAGLGHKTPTPKLTKQSSKPAKPKVATPKEPSMTAAQDMSIGSGDIHGFPSNEETVQTPVKHATSSGKRKTAVKKPPAKKTHGKQPAFKLPVPKKTVAEKASKLPPKPPNPDADIYDLQVSEEEAERPTVQSRAKGKVKTAGKKPVASKQPVTKSKATPAKKTPPPLAKVSGPEGDINDAQTGRAAEGVQKQVKTKGGGANLRKALNTKKKTHPFNARTFTDLEESIARSAEDKSSPLIAQGKRKMAAEQLSASHKKAKIEGAETGTNPEPFTVDTSVGHASKQVESGKKPGKKTIPSKRPAQGDSSDYEPTKPQESSNTRRSARLRNAAPKNLRVSSSSSPSEFENDSSEKGSGGETDPSSSPGLSSAKTSVYKAQGTPNSPQQEREIGPHRKKQKTATTVTNPEALTSKTSQREKNPALIASPEDDHAVVVAPGQSSNQEPLAEPIEDTREILQMSKEPEISEIPQQLQAVQQMDPREEGGTVQEPLGPAEIQEDDSVDSEVLSRGPVVEDGKAEASEVPEKIQPPKEPKLKTPCSVDGKVPTDEKLVQKPQTTTLEKRLPDILPEPLDEKRPSLKVPDIPETRPVPLEEENLTPLAVEVVEEQSKSLPLPQYLETEQDVLVLDERARVLPMAFPKPLETTVHSSSEEGRPVIDSAAPTPPTPTIPPAVDSSYVLSDPDLAEPTESGSFLDGGFTTQTKVYAKRVRVFIVEDGDEDVVFKTHSDGEIRSSPQPKRKRTVDHTGSPLPKTHSSQEAMRKANNTAVKVCQTSALSFRLKKKDEKLQTPDESGESEQSPTPDIPEASSFSRFQEAQEVSADRGISLETAIQIGSSSEASGGYSTSDSELSPLPKGFFTPAKKSNPPSSATHGFTSSASMRTEKFVRFARLPKPSAIENPVAKAEFARKAAEIKTKATSPKRPTIFAANCEVARVQGDYHTPKAKGTGHVGTSGKGSRERPTSVHKMDEKTIKASHSSANTSRDFKSPRGFEGLANPFKSNAFWKGNDKSDTSKPPIKSFARGRGDSKGSDPNTSELESSGSDFDSDDESSDNDSSAGEEKGRWGNLLPQHHQGTLSVLDKITKHWMFYLMSGEDRAHEAIKAYEKHADTAIAHLGNVHTQEYQVFSSNMHVVKTRLAEKCQATRDALQTVAQTHGPGLKAVLERCDRIHDARMIGIQKLRNRRKQGLIC</sequence>
<name>A0A5J5ERF6_9PEZI</name>
<feature type="compositionally biased region" description="Polar residues" evidence="1">
    <location>
        <begin position="616"/>
        <end position="630"/>
    </location>
</feature>
<proteinExistence type="predicted"/>
<feature type="compositionally biased region" description="Basic and acidic residues" evidence="1">
    <location>
        <begin position="790"/>
        <end position="799"/>
    </location>
</feature>
<feature type="compositionally biased region" description="Basic residues" evidence="1">
    <location>
        <begin position="631"/>
        <end position="647"/>
    </location>
</feature>
<dbReference type="InParanoid" id="A0A5J5ERF6"/>
<feature type="compositionally biased region" description="Polar residues" evidence="1">
    <location>
        <begin position="1315"/>
        <end position="1328"/>
    </location>
</feature>
<feature type="region of interest" description="Disordered" evidence="1">
    <location>
        <begin position="1500"/>
        <end position="1630"/>
    </location>
</feature>
<feature type="compositionally biased region" description="Basic and acidic residues" evidence="1">
    <location>
        <begin position="1518"/>
        <end position="1534"/>
    </location>
</feature>
<keyword evidence="3" id="KW-1185">Reference proteome</keyword>
<feature type="compositionally biased region" description="Low complexity" evidence="1">
    <location>
        <begin position="715"/>
        <end position="725"/>
    </location>
</feature>
<evidence type="ECO:0000313" key="2">
    <source>
        <dbReference type="EMBL" id="KAA8900811.1"/>
    </source>
</evidence>
<feature type="compositionally biased region" description="Basic and acidic residues" evidence="1">
    <location>
        <begin position="1284"/>
        <end position="1293"/>
    </location>
</feature>
<feature type="compositionally biased region" description="Polar residues" evidence="1">
    <location>
        <begin position="923"/>
        <end position="935"/>
    </location>
</feature>
<accession>A0A5J5ERF6</accession>
<reference evidence="2 3" key="1">
    <citation type="submission" date="2019-09" db="EMBL/GenBank/DDBJ databases">
        <title>Draft genome of the ectomycorrhizal ascomycete Sphaerosporella brunnea.</title>
        <authorList>
            <consortium name="DOE Joint Genome Institute"/>
            <person name="Benucci G.M."/>
            <person name="Marozzi G."/>
            <person name="Antonielli L."/>
            <person name="Sanchez S."/>
            <person name="Marco P."/>
            <person name="Wang X."/>
            <person name="Falini L.B."/>
            <person name="Barry K."/>
            <person name="Haridas S."/>
            <person name="Lipzen A."/>
            <person name="Labutti K."/>
            <person name="Grigoriev I.V."/>
            <person name="Murat C."/>
            <person name="Martin F."/>
            <person name="Albertini E."/>
            <person name="Donnini D."/>
            <person name="Bonito G."/>
        </authorList>
    </citation>
    <scope>NUCLEOTIDE SEQUENCE [LARGE SCALE GENOMIC DNA]</scope>
    <source>
        <strain evidence="2 3">Sb_GMNB300</strain>
    </source>
</reference>
<feature type="region of interest" description="Disordered" evidence="1">
    <location>
        <begin position="1025"/>
        <end position="1157"/>
    </location>
</feature>
<dbReference type="OrthoDB" id="5431005at2759"/>
<dbReference type="Proteomes" id="UP000326924">
    <property type="component" value="Unassembled WGS sequence"/>
</dbReference>
<feature type="compositionally biased region" description="Low complexity" evidence="1">
    <location>
        <begin position="1396"/>
        <end position="1410"/>
    </location>
</feature>
<feature type="region of interest" description="Disordered" evidence="1">
    <location>
        <begin position="1284"/>
        <end position="1328"/>
    </location>
</feature>
<gene>
    <name evidence="2" type="ORF">FN846DRAFT_920624</name>
</gene>
<organism evidence="2 3">
    <name type="scientific">Sphaerosporella brunnea</name>
    <dbReference type="NCBI Taxonomy" id="1250544"/>
    <lineage>
        <taxon>Eukaryota</taxon>
        <taxon>Fungi</taxon>
        <taxon>Dikarya</taxon>
        <taxon>Ascomycota</taxon>
        <taxon>Pezizomycotina</taxon>
        <taxon>Pezizomycetes</taxon>
        <taxon>Pezizales</taxon>
        <taxon>Pyronemataceae</taxon>
        <taxon>Sphaerosporella</taxon>
    </lineage>
</organism>
<feature type="region of interest" description="Disordered" evidence="1">
    <location>
        <begin position="1205"/>
        <end position="1255"/>
    </location>
</feature>
<evidence type="ECO:0000256" key="1">
    <source>
        <dbReference type="SAM" id="MobiDB-lite"/>
    </source>
</evidence>
<feature type="region of interest" description="Disordered" evidence="1">
    <location>
        <begin position="1342"/>
        <end position="1438"/>
    </location>
</feature>
<feature type="region of interest" description="Disordered" evidence="1">
    <location>
        <begin position="469"/>
        <end position="491"/>
    </location>
</feature>
<feature type="compositionally biased region" description="Polar residues" evidence="1">
    <location>
        <begin position="962"/>
        <end position="976"/>
    </location>
</feature>
<evidence type="ECO:0000313" key="3">
    <source>
        <dbReference type="Proteomes" id="UP000326924"/>
    </source>
</evidence>
<comment type="caution">
    <text evidence="2">The sequence shown here is derived from an EMBL/GenBank/DDBJ whole genome shotgun (WGS) entry which is preliminary data.</text>
</comment>
<feature type="region of interest" description="Disordered" evidence="1">
    <location>
        <begin position="550"/>
        <end position="982"/>
    </location>
</feature>
<feature type="compositionally biased region" description="Basic and acidic residues" evidence="1">
    <location>
        <begin position="1074"/>
        <end position="1097"/>
    </location>
</feature>
<protein>
    <submittedName>
        <fullName evidence="2">Uncharacterized protein</fullName>
    </submittedName>
</protein>
<dbReference type="EMBL" id="VXIS01000149">
    <property type="protein sequence ID" value="KAA8900811.1"/>
    <property type="molecule type" value="Genomic_DNA"/>
</dbReference>